<evidence type="ECO:0000259" key="2">
    <source>
        <dbReference type="PROSITE" id="PS00028"/>
    </source>
</evidence>
<name>A0A9P3GKC0_9APHY</name>
<gene>
    <name evidence="3" type="ORF">PsYK624_130060</name>
</gene>
<sequence length="454" mass="49427">MSPPSSVSTTFRIDNAPGTSHNTSYAYWHPGTYYYPLSAPTGALPYGYPPPPVLTPARPPAASMSAFPANPGAPASIEYTATPCPDCGQVIKVSSSTTYHMDRHRESQRCKRQAARRTMKDEEAKASALRTELFSNTPGRGQRSEDSACAVGAGDGGKGKTRAEDTGKVYCDTAVQADPVLPPTSVIRVQKGSRAHRRCLSEPPPDAFELQGSFLKFKHESFGANPIPQAEDKVDKEKETVPCLQCGETLLKRNTRSHVGSHVLRQIVGAPEGPGMKYAVHPGYPCGFCGRAGCDVNLIKASSPASKYTATTSNCPHAHNFSLNKARRFSSVMPCTNVPVPCALCPKDPATKLRPVFWKYNMFYHIQTAHPAHWDWQTHRVRDVGVNFRKLLAVSKKELDTVAPGRTRPYPGPVGDNLDDKDEPIISNKRAAVEALIRSTSQDAEGSPKRLKES</sequence>
<evidence type="ECO:0000256" key="1">
    <source>
        <dbReference type="SAM" id="MobiDB-lite"/>
    </source>
</evidence>
<comment type="caution">
    <text evidence="3">The sequence shown here is derived from an EMBL/GenBank/DDBJ whole genome shotgun (WGS) entry which is preliminary data.</text>
</comment>
<feature type="region of interest" description="Disordered" evidence="1">
    <location>
        <begin position="403"/>
        <end position="423"/>
    </location>
</feature>
<evidence type="ECO:0000313" key="4">
    <source>
        <dbReference type="Proteomes" id="UP000703269"/>
    </source>
</evidence>
<dbReference type="OrthoDB" id="2798025at2759"/>
<organism evidence="3 4">
    <name type="scientific">Phanerochaete sordida</name>
    <dbReference type="NCBI Taxonomy" id="48140"/>
    <lineage>
        <taxon>Eukaryota</taxon>
        <taxon>Fungi</taxon>
        <taxon>Dikarya</taxon>
        <taxon>Basidiomycota</taxon>
        <taxon>Agaricomycotina</taxon>
        <taxon>Agaricomycetes</taxon>
        <taxon>Polyporales</taxon>
        <taxon>Phanerochaetaceae</taxon>
        <taxon>Phanerochaete</taxon>
    </lineage>
</organism>
<reference evidence="3 4" key="1">
    <citation type="submission" date="2021-08" db="EMBL/GenBank/DDBJ databases">
        <title>Draft Genome Sequence of Phanerochaete sordida strain YK-624.</title>
        <authorList>
            <person name="Mori T."/>
            <person name="Dohra H."/>
            <person name="Suzuki T."/>
            <person name="Kawagishi H."/>
            <person name="Hirai H."/>
        </authorList>
    </citation>
    <scope>NUCLEOTIDE SEQUENCE [LARGE SCALE GENOMIC DNA]</scope>
    <source>
        <strain evidence="3 4">YK-624</strain>
    </source>
</reference>
<dbReference type="EMBL" id="BPQB01000064">
    <property type="protein sequence ID" value="GJE96800.1"/>
    <property type="molecule type" value="Genomic_DNA"/>
</dbReference>
<keyword evidence="4" id="KW-1185">Reference proteome</keyword>
<dbReference type="AlphaFoldDB" id="A0A9P3GKC0"/>
<proteinExistence type="predicted"/>
<feature type="compositionally biased region" description="Basic and acidic residues" evidence="1">
    <location>
        <begin position="100"/>
        <end position="109"/>
    </location>
</feature>
<feature type="region of interest" description="Disordered" evidence="1">
    <location>
        <begin position="98"/>
        <end position="163"/>
    </location>
</feature>
<dbReference type="PROSITE" id="PS00028">
    <property type="entry name" value="ZINC_FINGER_C2H2_1"/>
    <property type="match status" value="1"/>
</dbReference>
<accession>A0A9P3GKC0</accession>
<feature type="domain" description="C2H2-type" evidence="2">
    <location>
        <begin position="84"/>
        <end position="104"/>
    </location>
</feature>
<protein>
    <recommendedName>
        <fullName evidence="2">C2H2-type domain-containing protein</fullName>
    </recommendedName>
</protein>
<evidence type="ECO:0000313" key="3">
    <source>
        <dbReference type="EMBL" id="GJE96800.1"/>
    </source>
</evidence>
<dbReference type="Proteomes" id="UP000703269">
    <property type="component" value="Unassembled WGS sequence"/>
</dbReference>
<dbReference type="InterPro" id="IPR013087">
    <property type="entry name" value="Znf_C2H2_type"/>
</dbReference>